<comment type="caution">
    <text evidence="2">The sequence shown here is derived from an EMBL/GenBank/DDBJ whole genome shotgun (WGS) entry which is preliminary data.</text>
</comment>
<feature type="non-terminal residue" evidence="2">
    <location>
        <position position="64"/>
    </location>
</feature>
<keyword evidence="3" id="KW-1185">Reference proteome</keyword>
<evidence type="ECO:0000256" key="1">
    <source>
        <dbReference type="SAM" id="MobiDB-lite"/>
    </source>
</evidence>
<dbReference type="Proteomes" id="UP000789901">
    <property type="component" value="Unassembled WGS sequence"/>
</dbReference>
<feature type="compositionally biased region" description="Basic and acidic residues" evidence="1">
    <location>
        <begin position="10"/>
        <end position="25"/>
    </location>
</feature>
<sequence>MTVKKRSPKNKVDRKNEINKENEAKKKIYNNSNDYFCYDENTKNTSTKNDETNDKIIYSLKKFL</sequence>
<organism evidence="2 3">
    <name type="scientific">Gigaspora margarita</name>
    <dbReference type="NCBI Taxonomy" id="4874"/>
    <lineage>
        <taxon>Eukaryota</taxon>
        <taxon>Fungi</taxon>
        <taxon>Fungi incertae sedis</taxon>
        <taxon>Mucoromycota</taxon>
        <taxon>Glomeromycotina</taxon>
        <taxon>Glomeromycetes</taxon>
        <taxon>Diversisporales</taxon>
        <taxon>Gigasporaceae</taxon>
        <taxon>Gigaspora</taxon>
    </lineage>
</organism>
<reference evidence="2 3" key="1">
    <citation type="submission" date="2021-06" db="EMBL/GenBank/DDBJ databases">
        <authorList>
            <person name="Kallberg Y."/>
            <person name="Tangrot J."/>
            <person name="Rosling A."/>
        </authorList>
    </citation>
    <scope>NUCLEOTIDE SEQUENCE [LARGE SCALE GENOMIC DNA]</scope>
    <source>
        <strain evidence="2 3">120-4 pot B 10/14</strain>
    </source>
</reference>
<dbReference type="EMBL" id="CAJVQB010082253">
    <property type="protein sequence ID" value="CAG8846128.1"/>
    <property type="molecule type" value="Genomic_DNA"/>
</dbReference>
<evidence type="ECO:0000313" key="2">
    <source>
        <dbReference type="EMBL" id="CAG8846128.1"/>
    </source>
</evidence>
<proteinExistence type="predicted"/>
<protein>
    <submittedName>
        <fullName evidence="2">589_t:CDS:1</fullName>
    </submittedName>
</protein>
<accession>A0ABN7X2L1</accession>
<gene>
    <name evidence="2" type="ORF">GMARGA_LOCUS38013</name>
</gene>
<feature type="region of interest" description="Disordered" evidence="1">
    <location>
        <begin position="1"/>
        <end position="25"/>
    </location>
</feature>
<evidence type="ECO:0000313" key="3">
    <source>
        <dbReference type="Proteomes" id="UP000789901"/>
    </source>
</evidence>
<name>A0ABN7X2L1_GIGMA</name>